<evidence type="ECO:0000256" key="1">
    <source>
        <dbReference type="SAM" id="Coils"/>
    </source>
</evidence>
<keyword evidence="1" id="KW-0175">Coiled coil</keyword>
<feature type="coiled-coil region" evidence="1">
    <location>
        <begin position="259"/>
        <end position="333"/>
    </location>
</feature>
<dbReference type="RefSeq" id="WP_338598189.1">
    <property type="nucleotide sequence ID" value="NZ_CP146016.1"/>
</dbReference>
<feature type="coiled-coil region" evidence="1">
    <location>
        <begin position="173"/>
        <end position="226"/>
    </location>
</feature>
<gene>
    <name evidence="2" type="ORF">V6M85_06745</name>
</gene>
<reference evidence="2 3" key="1">
    <citation type="submission" date="2024-02" db="EMBL/GenBank/DDBJ databases">
        <title>STSV induces naive adaptation in Sulfolobus.</title>
        <authorList>
            <person name="Xiang X."/>
            <person name="Song M."/>
        </authorList>
    </citation>
    <scope>NUCLEOTIDE SEQUENCE [LARGE SCALE GENOMIC DNA]</scope>
    <source>
        <strain evidence="2 3">RT2</strain>
    </source>
</reference>
<name>A0AAX4KWD0_9CREN</name>
<organism evidence="2 3">
    <name type="scientific">Sulfolobus tengchongensis</name>
    <dbReference type="NCBI Taxonomy" id="207809"/>
    <lineage>
        <taxon>Archaea</taxon>
        <taxon>Thermoproteota</taxon>
        <taxon>Thermoprotei</taxon>
        <taxon>Sulfolobales</taxon>
        <taxon>Sulfolobaceae</taxon>
        <taxon>Sulfolobus</taxon>
    </lineage>
</organism>
<keyword evidence="3" id="KW-1185">Reference proteome</keyword>
<dbReference type="GeneID" id="89336451"/>
<sequence>MQTYFASLAVDQNYNELNFYKQIAIALLNLDLERREKIEKASIIGWPILLKKTDQGFLVLDETLTITSKIVKYIYPPFKDIASEFSTINDTQTFISKVKKINLDHISSAEISLVGLLNIEMEKVIKTARKKEEISYPILDSKISEHDVKVINENLVNLKSEILTTLTSLEVLLKEVEDTRIRIKRNLSDQIEEINKKYKELIENKTKEIENEIQNASNDISNSINNEVNSKVSKLTETLTRQAITSLKYEGGTIGKTEFESSNKELETVIDEIRKIKDNVIEKYLEKVRYLKRDLDKLYADRNNEIEKINNMMREVDNVANDFRNRANKAKENMESFVKYIDLFYEKLDLADDTTVIIPFLIAKTNKGNVFVTTPQIYKGKAKGIFSKVFRKSELSEPLSNSLQVFVDQLKKIEINDNIKIYSAQINTALEEIKAEGWKSIDTLEDIYTSA</sequence>
<evidence type="ECO:0000313" key="2">
    <source>
        <dbReference type="EMBL" id="WWQ59209.1"/>
    </source>
</evidence>
<proteinExistence type="predicted"/>
<dbReference type="Proteomes" id="UP001432202">
    <property type="component" value="Chromosome"/>
</dbReference>
<dbReference type="EMBL" id="CP146016">
    <property type="protein sequence ID" value="WWQ59209.1"/>
    <property type="molecule type" value="Genomic_DNA"/>
</dbReference>
<protein>
    <submittedName>
        <fullName evidence="2">Uncharacterized protein</fullName>
    </submittedName>
</protein>
<evidence type="ECO:0000313" key="3">
    <source>
        <dbReference type="Proteomes" id="UP001432202"/>
    </source>
</evidence>
<accession>A0AAX4KWD0</accession>
<dbReference type="AlphaFoldDB" id="A0AAX4KWD0"/>